<sequence length="105" mass="11973">MRCCCHWDQRLQHIDCTMYPLRIGATSPQYTANNCLNSPLLSYKSTECCDNESSSDSEYDGVNPRVSIESSLEKGNVIFLLEFETELQDGGKHFNVWVCKRRTAS</sequence>
<name>A0A3S1BW08_ELYCH</name>
<proteinExistence type="predicted"/>
<reference evidence="1 2" key="1">
    <citation type="submission" date="2019-01" db="EMBL/GenBank/DDBJ databases">
        <title>A draft genome assembly of the solar-powered sea slug Elysia chlorotica.</title>
        <authorList>
            <person name="Cai H."/>
            <person name="Li Q."/>
            <person name="Fang X."/>
            <person name="Li J."/>
            <person name="Curtis N.E."/>
            <person name="Altenburger A."/>
            <person name="Shibata T."/>
            <person name="Feng M."/>
            <person name="Maeda T."/>
            <person name="Schwartz J.A."/>
            <person name="Shigenobu S."/>
            <person name="Lundholm N."/>
            <person name="Nishiyama T."/>
            <person name="Yang H."/>
            <person name="Hasebe M."/>
            <person name="Li S."/>
            <person name="Pierce S.K."/>
            <person name="Wang J."/>
        </authorList>
    </citation>
    <scope>NUCLEOTIDE SEQUENCE [LARGE SCALE GENOMIC DNA]</scope>
    <source>
        <strain evidence="1">EC2010</strain>
        <tissue evidence="1">Whole organism of an adult</tissue>
    </source>
</reference>
<dbReference type="EMBL" id="RQTK01000676">
    <property type="protein sequence ID" value="RUS76270.1"/>
    <property type="molecule type" value="Genomic_DNA"/>
</dbReference>
<accession>A0A3S1BW08</accession>
<protein>
    <submittedName>
        <fullName evidence="1">Uncharacterized protein</fullName>
    </submittedName>
</protein>
<dbReference type="Proteomes" id="UP000271974">
    <property type="component" value="Unassembled WGS sequence"/>
</dbReference>
<organism evidence="1 2">
    <name type="scientific">Elysia chlorotica</name>
    <name type="common">Eastern emerald elysia</name>
    <name type="synonym">Sea slug</name>
    <dbReference type="NCBI Taxonomy" id="188477"/>
    <lineage>
        <taxon>Eukaryota</taxon>
        <taxon>Metazoa</taxon>
        <taxon>Spiralia</taxon>
        <taxon>Lophotrochozoa</taxon>
        <taxon>Mollusca</taxon>
        <taxon>Gastropoda</taxon>
        <taxon>Heterobranchia</taxon>
        <taxon>Euthyneura</taxon>
        <taxon>Panpulmonata</taxon>
        <taxon>Sacoglossa</taxon>
        <taxon>Placobranchoidea</taxon>
        <taxon>Plakobranchidae</taxon>
        <taxon>Elysia</taxon>
    </lineage>
</organism>
<comment type="caution">
    <text evidence="1">The sequence shown here is derived from an EMBL/GenBank/DDBJ whole genome shotgun (WGS) entry which is preliminary data.</text>
</comment>
<dbReference type="AlphaFoldDB" id="A0A3S1BW08"/>
<gene>
    <name evidence="1" type="ORF">EGW08_015963</name>
</gene>
<keyword evidence="2" id="KW-1185">Reference proteome</keyword>
<evidence type="ECO:0000313" key="2">
    <source>
        <dbReference type="Proteomes" id="UP000271974"/>
    </source>
</evidence>
<evidence type="ECO:0000313" key="1">
    <source>
        <dbReference type="EMBL" id="RUS76270.1"/>
    </source>
</evidence>